<evidence type="ECO:0000256" key="2">
    <source>
        <dbReference type="ARBA" id="ARBA00023002"/>
    </source>
</evidence>
<dbReference type="InterPro" id="IPR055170">
    <property type="entry name" value="GFO_IDH_MocA-like_dom"/>
</dbReference>
<name>A0A6M2DJA3_XENCH</name>
<protein>
    <submittedName>
        <fullName evidence="5">Putative oxidoreductase</fullName>
    </submittedName>
</protein>
<evidence type="ECO:0000313" key="5">
    <source>
        <dbReference type="EMBL" id="NOV46385.1"/>
    </source>
</evidence>
<feature type="domain" description="Gfo/Idh/MocA-like oxidoreductase N-terminal" evidence="3">
    <location>
        <begin position="5"/>
        <end position="111"/>
    </location>
</feature>
<comment type="similarity">
    <text evidence="1">Belongs to the Gfo/Idh/MocA family.</text>
</comment>
<dbReference type="Pfam" id="PF22725">
    <property type="entry name" value="GFO_IDH_MocA_C3"/>
    <property type="match status" value="1"/>
</dbReference>
<reference evidence="5" key="1">
    <citation type="submission" date="2020-03" db="EMBL/GenBank/DDBJ databases">
        <title>Transcriptomic Profiling of the Digestive Tract of the Rat Flea, Xenopsylla cheopis, Following Blood Feeding and Infection with Yersinia pestis.</title>
        <authorList>
            <person name="Bland D.M."/>
            <person name="Martens C.A."/>
            <person name="Virtaneva K."/>
            <person name="Kanakabandi K."/>
            <person name="Long D."/>
            <person name="Rosenke R."/>
            <person name="Saturday G.A."/>
            <person name="Hoyt F.H."/>
            <person name="Bruno D.P."/>
            <person name="Ribeiro J.M.C."/>
            <person name="Hinnebusch J."/>
        </authorList>
    </citation>
    <scope>NUCLEOTIDE SEQUENCE</scope>
</reference>
<dbReference type="Pfam" id="PF01408">
    <property type="entry name" value="GFO_IDH_MocA"/>
    <property type="match status" value="1"/>
</dbReference>
<organism evidence="5">
    <name type="scientific">Xenopsylla cheopis</name>
    <name type="common">Oriental rat flea</name>
    <name type="synonym">Pulex cheopis</name>
    <dbReference type="NCBI Taxonomy" id="163159"/>
    <lineage>
        <taxon>Eukaryota</taxon>
        <taxon>Metazoa</taxon>
        <taxon>Ecdysozoa</taxon>
        <taxon>Arthropoda</taxon>
        <taxon>Hexapoda</taxon>
        <taxon>Insecta</taxon>
        <taxon>Pterygota</taxon>
        <taxon>Neoptera</taxon>
        <taxon>Endopterygota</taxon>
        <taxon>Siphonaptera</taxon>
        <taxon>Pulicidae</taxon>
        <taxon>Xenopsyllinae</taxon>
        <taxon>Xenopsylla</taxon>
    </lineage>
</organism>
<dbReference type="PANTHER" id="PTHR43818:SF11">
    <property type="entry name" value="BCDNA.GH03377"/>
    <property type="match status" value="1"/>
</dbReference>
<dbReference type="EMBL" id="GIIL01002659">
    <property type="protein sequence ID" value="NOV46385.1"/>
    <property type="molecule type" value="Transcribed_RNA"/>
</dbReference>
<evidence type="ECO:0000256" key="1">
    <source>
        <dbReference type="ARBA" id="ARBA00010928"/>
    </source>
</evidence>
<proteinExistence type="inferred from homology"/>
<dbReference type="Gene3D" id="3.40.50.720">
    <property type="entry name" value="NAD(P)-binding Rossmann-like Domain"/>
    <property type="match status" value="1"/>
</dbReference>
<evidence type="ECO:0000259" key="3">
    <source>
        <dbReference type="Pfam" id="PF01408"/>
    </source>
</evidence>
<dbReference type="GO" id="GO:0000166">
    <property type="term" value="F:nucleotide binding"/>
    <property type="evidence" value="ECO:0007669"/>
    <property type="project" value="InterPro"/>
</dbReference>
<dbReference type="InterPro" id="IPR050463">
    <property type="entry name" value="Gfo/Idh/MocA_oxidrdct_glycsds"/>
</dbReference>
<dbReference type="InterPro" id="IPR000683">
    <property type="entry name" value="Gfo/Idh/MocA-like_OxRdtase_N"/>
</dbReference>
<keyword evidence="2" id="KW-0560">Oxidoreductase</keyword>
<dbReference type="GO" id="GO:0016491">
    <property type="term" value="F:oxidoreductase activity"/>
    <property type="evidence" value="ECO:0007669"/>
    <property type="project" value="UniProtKB-KW"/>
</dbReference>
<feature type="domain" description="GFO/IDH/MocA-like oxidoreductase" evidence="4">
    <location>
        <begin position="130"/>
        <end position="249"/>
    </location>
</feature>
<dbReference type="AlphaFoldDB" id="A0A6M2DJA3"/>
<dbReference type="PANTHER" id="PTHR43818">
    <property type="entry name" value="BCDNA.GH03377"/>
    <property type="match status" value="1"/>
</dbReference>
<evidence type="ECO:0000259" key="4">
    <source>
        <dbReference type="Pfam" id="PF22725"/>
    </source>
</evidence>
<accession>A0A6M2DJA3</accession>
<dbReference type="InterPro" id="IPR036291">
    <property type="entry name" value="NAD(P)-bd_dom_sf"/>
</dbReference>
<dbReference type="SUPFAM" id="SSF55347">
    <property type="entry name" value="Glyceraldehyde-3-phosphate dehydrogenase-like, C-terminal domain"/>
    <property type="match status" value="1"/>
</dbReference>
<dbReference type="SUPFAM" id="SSF51735">
    <property type="entry name" value="NAD(P)-binding Rossmann-fold domains"/>
    <property type="match status" value="1"/>
</dbReference>
<sequence>MLPGIGVFGTGAIAAALVPLLRERGFKIEALWGRTLQEAEQSAKELNIQFYTNKIDEVLLRKNVDLIFIICPPYLHSQISVKALGIGKHVVCDKPAGLNQHDALKMVRACQYYPSLISILNHSLRFFPAFTKMHEVLQNGYLGDINDISLIDVRVQMGSLLHNKYDWLCDATMGGGILNLLGSHIIDLITFLTNKIALRVHGTIRTFTKTTPHVNGIRHVSAPDFCTFQMDLENGCLVTATLSSHIPKASFHQEVMLSSPHGHLAVRGGDLYGCRYESNSAGDMNKEDILYMDDEDMTQTQGVDILPMPYIKGLCKLTGALREAFLPVEEQTGWIKEPVQLAASFEDGLYVQAVLDAIKKSSNERTWVDINILTETDSKVINVRNQNSIP</sequence>
<dbReference type="Gene3D" id="3.30.360.10">
    <property type="entry name" value="Dihydrodipicolinate Reductase, domain 2"/>
    <property type="match status" value="1"/>
</dbReference>